<evidence type="ECO:0000313" key="2">
    <source>
        <dbReference type="EMBL" id="KAA1074915.1"/>
    </source>
</evidence>
<feature type="chain" id="PRO_5036137326" evidence="1">
    <location>
        <begin position="21"/>
        <end position="242"/>
    </location>
</feature>
<dbReference type="OrthoDB" id="2498688at2759"/>
<dbReference type="AlphaFoldDB" id="A0A5B0MYD8"/>
<dbReference type="Proteomes" id="UP000325313">
    <property type="component" value="Unassembled WGS sequence"/>
</dbReference>
<dbReference type="EMBL" id="VSWC01000131">
    <property type="protein sequence ID" value="KAA1080909.1"/>
    <property type="molecule type" value="Genomic_DNA"/>
</dbReference>
<organism evidence="3 5">
    <name type="scientific">Puccinia graminis f. sp. tritici</name>
    <dbReference type="NCBI Taxonomy" id="56615"/>
    <lineage>
        <taxon>Eukaryota</taxon>
        <taxon>Fungi</taxon>
        <taxon>Dikarya</taxon>
        <taxon>Basidiomycota</taxon>
        <taxon>Pucciniomycotina</taxon>
        <taxon>Pucciniomycetes</taxon>
        <taxon>Pucciniales</taxon>
        <taxon>Pucciniaceae</taxon>
        <taxon>Puccinia</taxon>
    </lineage>
</organism>
<gene>
    <name evidence="2" type="ORF">PGT21_024588</name>
    <name evidence="3" type="ORF">PGT21_025218</name>
    <name evidence="4" type="ORF">PGTUg99_001856</name>
</gene>
<evidence type="ECO:0000313" key="6">
    <source>
        <dbReference type="Proteomes" id="UP000325313"/>
    </source>
</evidence>
<sequence>MEVYLFVFIVVTVLLQACTSYDTSDPNVKCFPTKAGRADCNNALKKIMYEADSSLDIREYHVERISGNCVVMVDNPNVLALNKQIVTDGFKKLLGHCKNNSGYYNLTNPATVTLSIRSRQPLPIIEDDSKFNEVFCYGKKLASPSDCQKAYGLLPTNQAGNFVYSEDIRFVTSSVTRAYGSCSVLPMSSDGSFMYLLKQDVKPFFDKIISKCNGRWGAMSIQNGVYGRNGKFMIVVFPVNTK</sequence>
<evidence type="ECO:0000313" key="5">
    <source>
        <dbReference type="Proteomes" id="UP000324748"/>
    </source>
</evidence>
<comment type="caution">
    <text evidence="3">The sequence shown here is derived from an EMBL/GenBank/DDBJ whole genome shotgun (WGS) entry which is preliminary data.</text>
</comment>
<name>A0A5B0MYD8_PUCGR</name>
<evidence type="ECO:0000256" key="1">
    <source>
        <dbReference type="SAM" id="SignalP"/>
    </source>
</evidence>
<protein>
    <submittedName>
        <fullName evidence="3">Uncharacterized protein</fullName>
    </submittedName>
</protein>
<evidence type="ECO:0000313" key="3">
    <source>
        <dbReference type="EMBL" id="KAA1080909.1"/>
    </source>
</evidence>
<dbReference type="EMBL" id="VDEP01000025">
    <property type="protein sequence ID" value="KAA1136776.1"/>
    <property type="molecule type" value="Genomic_DNA"/>
</dbReference>
<accession>A0A5B0MYD8</accession>
<evidence type="ECO:0000313" key="4">
    <source>
        <dbReference type="EMBL" id="KAA1136776.1"/>
    </source>
</evidence>
<dbReference type="Proteomes" id="UP000324748">
    <property type="component" value="Unassembled WGS sequence"/>
</dbReference>
<dbReference type="EMBL" id="VSWC01000157">
    <property type="protein sequence ID" value="KAA1074915.1"/>
    <property type="molecule type" value="Genomic_DNA"/>
</dbReference>
<keyword evidence="1" id="KW-0732">Signal</keyword>
<keyword evidence="5" id="KW-1185">Reference proteome</keyword>
<proteinExistence type="predicted"/>
<feature type="signal peptide" evidence="1">
    <location>
        <begin position="1"/>
        <end position="20"/>
    </location>
</feature>
<reference evidence="5 6" key="1">
    <citation type="submission" date="2019-05" db="EMBL/GenBank/DDBJ databases">
        <title>Emergence of the Ug99 lineage of the wheat stem rust pathogen through somatic hybridization.</title>
        <authorList>
            <person name="Li F."/>
            <person name="Upadhyaya N.M."/>
            <person name="Sperschneider J."/>
            <person name="Matny O."/>
            <person name="Nguyen-Phuc H."/>
            <person name="Mago R."/>
            <person name="Raley C."/>
            <person name="Miller M.E."/>
            <person name="Silverstein K.A.T."/>
            <person name="Henningsen E."/>
            <person name="Hirsch C.D."/>
            <person name="Visser B."/>
            <person name="Pretorius Z.A."/>
            <person name="Steffenson B.J."/>
            <person name="Schwessinger B."/>
            <person name="Dodds P.N."/>
            <person name="Figueroa M."/>
        </authorList>
    </citation>
    <scope>NUCLEOTIDE SEQUENCE [LARGE SCALE GENOMIC DNA]</scope>
    <source>
        <strain evidence="3">21-0</strain>
        <strain evidence="4 6">Ug99</strain>
    </source>
</reference>